<protein>
    <submittedName>
        <fullName evidence="1">Uncharacterized protein</fullName>
    </submittedName>
</protein>
<name>A0A644YKE1_9ZZZZ</name>
<organism evidence="1">
    <name type="scientific">bioreactor metagenome</name>
    <dbReference type="NCBI Taxonomy" id="1076179"/>
    <lineage>
        <taxon>unclassified sequences</taxon>
        <taxon>metagenomes</taxon>
        <taxon>ecological metagenomes</taxon>
    </lineage>
</organism>
<evidence type="ECO:0000313" key="1">
    <source>
        <dbReference type="EMBL" id="MPM28966.1"/>
    </source>
</evidence>
<gene>
    <name evidence="1" type="ORF">SDC9_75504</name>
</gene>
<sequence>MGQQGPGQVILGGKGGKHFPLVLVHRGGKQLRLPPRKVSVLHVQDGVTALGPFVDAPDIRVGAKARDDRLLFRQRADGVNPVPENGGPLETKGFRFCFHLLCHLPQKLFGLPLQQRRRLGHAALIILFRQTGTAPSVAPAHVIVQTRPPHADILRKFPAAGGQLQRGAYRVQRLTRLKSAPEGAEIPRRVGGYAVDHGKPGIRLLGQPHKGIALVVLQQNVVLRHVPLDEGVFQHQRFPLAGDKDRVKPVHLGDHFPGLHRVGRAVLKILADAVFQFFRLAHVNDLAGFVHHQIDAGLQGQIPGLFSQLVFCHELPPLISA</sequence>
<proteinExistence type="predicted"/>
<dbReference type="AlphaFoldDB" id="A0A644YKE1"/>
<accession>A0A644YKE1</accession>
<comment type="caution">
    <text evidence="1">The sequence shown here is derived from an EMBL/GenBank/DDBJ whole genome shotgun (WGS) entry which is preliminary data.</text>
</comment>
<reference evidence="1" key="1">
    <citation type="submission" date="2019-08" db="EMBL/GenBank/DDBJ databases">
        <authorList>
            <person name="Kucharzyk K."/>
            <person name="Murdoch R.W."/>
            <person name="Higgins S."/>
            <person name="Loffler F."/>
        </authorList>
    </citation>
    <scope>NUCLEOTIDE SEQUENCE</scope>
</reference>
<dbReference type="EMBL" id="VSSQ01005393">
    <property type="protein sequence ID" value="MPM28966.1"/>
    <property type="molecule type" value="Genomic_DNA"/>
</dbReference>